<feature type="chain" id="PRO_5044012934" evidence="2">
    <location>
        <begin position="19"/>
        <end position="339"/>
    </location>
</feature>
<dbReference type="EMBL" id="JAWWNJ010000019">
    <property type="protein sequence ID" value="KAK7036383.1"/>
    <property type="molecule type" value="Genomic_DNA"/>
</dbReference>
<accession>A0AAW0CEF9</accession>
<comment type="caution">
    <text evidence="3">The sequence shown here is derived from an EMBL/GenBank/DDBJ whole genome shotgun (WGS) entry which is preliminary data.</text>
</comment>
<gene>
    <name evidence="3" type="ORF">R3P38DRAFT_3263742</name>
</gene>
<evidence type="ECO:0000256" key="2">
    <source>
        <dbReference type="SAM" id="SignalP"/>
    </source>
</evidence>
<sequence length="339" mass="37275">MCSWVCCAAHFFLQLHTASYPAPRDRLRSTRKPQHRFIDSSDFGLEENKLTTPLDIINAGVSRQHSPLPPLSSMTHSLDPAFPPSPTFARYLRPARHDGHLHSRHLLWLILDSAAYQTPYLVVEIRRHSFNTFASNSTSAVDNGLDTPQPRSPCLGDLMRQNSLLHRTVSLPGSERTTVKLTFLSTKSLPPPRFPASSTQADTNAGQQVSAGWYRAANALPLPTSSRFGSASFTTAAHLALSIALNTLNDIPRTNPALYPRRCHSRLGIPPALSPISRHRVAFPLSPLSFPFAPSSPLSTQSPTFSNSDRLDTPCINPTASPPLRIDRLGVETRSRSPL</sequence>
<reference evidence="3 4" key="1">
    <citation type="journal article" date="2024" name="J Genomics">
        <title>Draft genome sequencing and assembly of Favolaschia claudopus CIRM-BRFM 2984 isolated from oak limbs.</title>
        <authorList>
            <person name="Navarro D."/>
            <person name="Drula E."/>
            <person name="Chaduli D."/>
            <person name="Cazenave R."/>
            <person name="Ahrendt S."/>
            <person name="Wang J."/>
            <person name="Lipzen A."/>
            <person name="Daum C."/>
            <person name="Barry K."/>
            <person name="Grigoriev I.V."/>
            <person name="Favel A."/>
            <person name="Rosso M.N."/>
            <person name="Martin F."/>
        </authorList>
    </citation>
    <scope>NUCLEOTIDE SEQUENCE [LARGE SCALE GENOMIC DNA]</scope>
    <source>
        <strain evidence="3 4">CIRM-BRFM 2984</strain>
    </source>
</reference>
<name>A0AAW0CEF9_9AGAR</name>
<dbReference type="AlphaFoldDB" id="A0AAW0CEF9"/>
<protein>
    <submittedName>
        <fullName evidence="3">Uncharacterized protein</fullName>
    </submittedName>
</protein>
<evidence type="ECO:0000313" key="3">
    <source>
        <dbReference type="EMBL" id="KAK7036383.1"/>
    </source>
</evidence>
<feature type="signal peptide" evidence="2">
    <location>
        <begin position="1"/>
        <end position="18"/>
    </location>
</feature>
<evidence type="ECO:0000313" key="4">
    <source>
        <dbReference type="Proteomes" id="UP001362999"/>
    </source>
</evidence>
<organism evidence="3 4">
    <name type="scientific">Favolaschia claudopus</name>
    <dbReference type="NCBI Taxonomy" id="2862362"/>
    <lineage>
        <taxon>Eukaryota</taxon>
        <taxon>Fungi</taxon>
        <taxon>Dikarya</taxon>
        <taxon>Basidiomycota</taxon>
        <taxon>Agaricomycotina</taxon>
        <taxon>Agaricomycetes</taxon>
        <taxon>Agaricomycetidae</taxon>
        <taxon>Agaricales</taxon>
        <taxon>Marasmiineae</taxon>
        <taxon>Mycenaceae</taxon>
        <taxon>Favolaschia</taxon>
    </lineage>
</organism>
<keyword evidence="4" id="KW-1185">Reference proteome</keyword>
<feature type="compositionally biased region" description="Basic and acidic residues" evidence="1">
    <location>
        <begin position="325"/>
        <end position="339"/>
    </location>
</feature>
<dbReference type="Proteomes" id="UP001362999">
    <property type="component" value="Unassembled WGS sequence"/>
</dbReference>
<keyword evidence="2" id="KW-0732">Signal</keyword>
<proteinExistence type="predicted"/>
<feature type="region of interest" description="Disordered" evidence="1">
    <location>
        <begin position="299"/>
        <end position="339"/>
    </location>
</feature>
<evidence type="ECO:0000256" key="1">
    <source>
        <dbReference type="SAM" id="MobiDB-lite"/>
    </source>
</evidence>